<dbReference type="GO" id="GO:0003700">
    <property type="term" value="F:DNA-binding transcription factor activity"/>
    <property type="evidence" value="ECO:0007669"/>
    <property type="project" value="InterPro"/>
</dbReference>
<proteinExistence type="inferred from homology"/>
<comment type="subcellular location">
    <subcellularLocation>
        <location evidence="1 9 10">Nucleus</location>
    </subcellularLocation>
</comment>
<name>M8C4V1_AEGTA</name>
<dbReference type="GO" id="GO:0048830">
    <property type="term" value="P:adventitious root development"/>
    <property type="evidence" value="ECO:0007669"/>
    <property type="project" value="InterPro"/>
</dbReference>
<evidence type="ECO:0000256" key="1">
    <source>
        <dbReference type="ARBA" id="ARBA00004123"/>
    </source>
</evidence>
<dbReference type="SMART" id="SM00389">
    <property type="entry name" value="HOX"/>
    <property type="match status" value="1"/>
</dbReference>
<dbReference type="PANTHER" id="PTHR46998">
    <property type="entry name" value="WUSCHEL-RELATED HOMEOBOX 11"/>
    <property type="match status" value="1"/>
</dbReference>
<organism evidence="11">
    <name type="scientific">Aegilops tauschii</name>
    <name type="common">Tausch's goatgrass</name>
    <name type="synonym">Aegilops squarrosa</name>
    <dbReference type="NCBI Taxonomy" id="37682"/>
    <lineage>
        <taxon>Eukaryota</taxon>
        <taxon>Viridiplantae</taxon>
        <taxon>Streptophyta</taxon>
        <taxon>Embryophyta</taxon>
        <taxon>Tracheophyta</taxon>
        <taxon>Spermatophyta</taxon>
        <taxon>Magnoliopsida</taxon>
        <taxon>Liliopsida</taxon>
        <taxon>Poales</taxon>
        <taxon>Poaceae</taxon>
        <taxon>BOP clade</taxon>
        <taxon>Pooideae</taxon>
        <taxon>Triticodae</taxon>
        <taxon>Triticeae</taxon>
        <taxon>Triticinae</taxon>
        <taxon>Aegilops</taxon>
    </lineage>
</organism>
<dbReference type="GO" id="GO:0003677">
    <property type="term" value="F:DNA binding"/>
    <property type="evidence" value="ECO:0007669"/>
    <property type="project" value="UniProtKB-UniRule"/>
</dbReference>
<dbReference type="AlphaFoldDB" id="M8C4V1"/>
<evidence type="ECO:0000313" key="11">
    <source>
        <dbReference type="EnsemblPlants" id="EMT10168"/>
    </source>
</evidence>
<evidence type="ECO:0000256" key="5">
    <source>
        <dbReference type="ARBA" id="ARBA00023155"/>
    </source>
</evidence>
<evidence type="ECO:0000256" key="9">
    <source>
        <dbReference type="PROSITE-ProRule" id="PRU00108"/>
    </source>
</evidence>
<keyword evidence="3" id="KW-0805">Transcription regulation</keyword>
<dbReference type="InterPro" id="IPR001356">
    <property type="entry name" value="HD"/>
</dbReference>
<dbReference type="InterPro" id="IPR044558">
    <property type="entry name" value="WOX11-like"/>
</dbReference>
<dbReference type="EnsemblPlants" id="EMT10168">
    <property type="protein sequence ID" value="EMT10168"/>
    <property type="gene ID" value="F775_11947"/>
</dbReference>
<accession>M8C4V1</accession>
<dbReference type="SUPFAM" id="SSF46689">
    <property type="entry name" value="Homeodomain-like"/>
    <property type="match status" value="1"/>
</dbReference>
<keyword evidence="4 9" id="KW-0238">DNA-binding</keyword>
<dbReference type="PANTHER" id="PTHR46998:SF1">
    <property type="entry name" value="WUSCHEL-RELATED HOMEOBOX 10"/>
    <property type="match status" value="1"/>
</dbReference>
<evidence type="ECO:0000256" key="10">
    <source>
        <dbReference type="RuleBase" id="RU000682"/>
    </source>
</evidence>
<keyword evidence="7 9" id="KW-0539">Nucleus</keyword>
<dbReference type="InterPro" id="IPR009057">
    <property type="entry name" value="Homeodomain-like_sf"/>
</dbReference>
<evidence type="ECO:0000256" key="6">
    <source>
        <dbReference type="ARBA" id="ARBA00023163"/>
    </source>
</evidence>
<keyword evidence="5 9" id="KW-0371">Homeobox</keyword>
<dbReference type="Gene3D" id="1.10.10.60">
    <property type="entry name" value="Homeodomain-like"/>
    <property type="match status" value="1"/>
</dbReference>
<feature type="DNA-binding region" description="Homeobox" evidence="9">
    <location>
        <begin position="25"/>
        <end position="89"/>
    </location>
</feature>
<keyword evidence="2" id="KW-0217">Developmental protein</keyword>
<dbReference type="Pfam" id="PF00046">
    <property type="entry name" value="Homeodomain"/>
    <property type="match status" value="1"/>
</dbReference>
<evidence type="ECO:0000256" key="4">
    <source>
        <dbReference type="ARBA" id="ARBA00023125"/>
    </source>
</evidence>
<comment type="similarity">
    <text evidence="8">Belongs to the WUS homeobox family.</text>
</comment>
<dbReference type="PROSITE" id="PS50071">
    <property type="entry name" value="HOMEOBOX_2"/>
    <property type="match status" value="1"/>
</dbReference>
<dbReference type="GO" id="GO:1905393">
    <property type="term" value="P:plant organ formation"/>
    <property type="evidence" value="ECO:0007669"/>
    <property type="project" value="UniProtKB-ARBA"/>
</dbReference>
<evidence type="ECO:0000256" key="7">
    <source>
        <dbReference type="ARBA" id="ARBA00023242"/>
    </source>
</evidence>
<evidence type="ECO:0000256" key="8">
    <source>
        <dbReference type="ARBA" id="ARBA00024040"/>
    </source>
</evidence>
<reference evidence="11" key="1">
    <citation type="submission" date="2015-06" db="UniProtKB">
        <authorList>
            <consortium name="EnsemblPlants"/>
        </authorList>
    </citation>
    <scope>IDENTIFICATION</scope>
</reference>
<evidence type="ECO:0000256" key="2">
    <source>
        <dbReference type="ARBA" id="ARBA00022473"/>
    </source>
</evidence>
<keyword evidence="6" id="KW-0804">Transcription</keyword>
<sequence>MDQHNHGQAPAHRGGRSSEGGEPTTARSRWAPKPEQILILESIFNSGMVNPAKDETARIRLLLERFGAVRDANVFYWFQNRRSRSRRRARQLQQSCGGSGDADQLPSNAVVAGHGCHGIGTSPYNTMQYGQLCGGVSAAAAAVTGAPRFSVDDADGGDDLFAIPRQMGLMSRGGENQYGYTATDASQLSYQATVPGTTMPVFINGTVYEVPSTGVLDVAGTFGSDVILVHSSGEILPVNERGVLMKSLQMGECYYLVINHFLSNQGIQVDLINQLLSSRLEESRSRYMYARKML</sequence>
<protein>
    <submittedName>
        <fullName evidence="11">WUSCHEL-related homeobox 10</fullName>
    </submittedName>
</protein>
<dbReference type="FunFam" id="1.10.10.60:FF:000118">
    <property type="entry name" value="WUSCHEL-related homeobox 11"/>
    <property type="match status" value="1"/>
</dbReference>
<evidence type="ECO:0000256" key="3">
    <source>
        <dbReference type="ARBA" id="ARBA00023015"/>
    </source>
</evidence>
<dbReference type="GO" id="GO:0005634">
    <property type="term" value="C:nucleus"/>
    <property type="evidence" value="ECO:0007669"/>
    <property type="project" value="UniProtKB-SubCell"/>
</dbReference>